<name>A0A177BX33_9PLEO</name>
<evidence type="ECO:0000313" key="4">
    <source>
        <dbReference type="Proteomes" id="UP000077069"/>
    </source>
</evidence>
<dbReference type="GeneID" id="28769494"/>
<protein>
    <recommendedName>
        <fullName evidence="5">Secreted protein</fullName>
    </recommendedName>
</protein>
<organism evidence="3 4">
    <name type="scientific">Paraphaeosphaeria sporulosa</name>
    <dbReference type="NCBI Taxonomy" id="1460663"/>
    <lineage>
        <taxon>Eukaryota</taxon>
        <taxon>Fungi</taxon>
        <taxon>Dikarya</taxon>
        <taxon>Ascomycota</taxon>
        <taxon>Pezizomycotina</taxon>
        <taxon>Dothideomycetes</taxon>
        <taxon>Pleosporomycetidae</taxon>
        <taxon>Pleosporales</taxon>
        <taxon>Massarineae</taxon>
        <taxon>Didymosphaeriaceae</taxon>
        <taxon>Paraphaeosphaeria</taxon>
    </lineage>
</organism>
<feature type="chain" id="PRO_5008057416" description="Secreted protein" evidence="2">
    <location>
        <begin position="30"/>
        <end position="94"/>
    </location>
</feature>
<dbReference type="RefSeq" id="XP_018029617.1">
    <property type="nucleotide sequence ID" value="XM_018186008.1"/>
</dbReference>
<gene>
    <name evidence="3" type="ORF">CC84DRAFT_389056</name>
</gene>
<dbReference type="EMBL" id="KV441562">
    <property type="protein sequence ID" value="OAF99251.1"/>
    <property type="molecule type" value="Genomic_DNA"/>
</dbReference>
<evidence type="ECO:0008006" key="5">
    <source>
        <dbReference type="Google" id="ProtNLM"/>
    </source>
</evidence>
<evidence type="ECO:0000256" key="2">
    <source>
        <dbReference type="SAM" id="SignalP"/>
    </source>
</evidence>
<accession>A0A177BX33</accession>
<dbReference type="InParanoid" id="A0A177BX33"/>
<evidence type="ECO:0000313" key="3">
    <source>
        <dbReference type="EMBL" id="OAF99251.1"/>
    </source>
</evidence>
<reference evidence="3 4" key="1">
    <citation type="submission" date="2016-05" db="EMBL/GenBank/DDBJ databases">
        <title>Comparative analysis of secretome profiles of manganese(II)-oxidizing ascomycete fungi.</title>
        <authorList>
            <consortium name="DOE Joint Genome Institute"/>
            <person name="Zeiner C.A."/>
            <person name="Purvine S.O."/>
            <person name="Zink E.M."/>
            <person name="Wu S."/>
            <person name="Pasa-Tolic L."/>
            <person name="Chaput D.L."/>
            <person name="Haridas S."/>
            <person name="Grigoriev I.V."/>
            <person name="Santelli C.M."/>
            <person name="Hansel C.M."/>
        </authorList>
    </citation>
    <scope>NUCLEOTIDE SEQUENCE [LARGE SCALE GENOMIC DNA]</scope>
    <source>
        <strain evidence="3 4">AP3s5-JAC2a</strain>
    </source>
</reference>
<feature type="region of interest" description="Disordered" evidence="1">
    <location>
        <begin position="46"/>
        <end position="94"/>
    </location>
</feature>
<keyword evidence="4" id="KW-1185">Reference proteome</keyword>
<proteinExistence type="predicted"/>
<feature type="compositionally biased region" description="Low complexity" evidence="1">
    <location>
        <begin position="52"/>
        <end position="80"/>
    </location>
</feature>
<feature type="signal peptide" evidence="2">
    <location>
        <begin position="1"/>
        <end position="29"/>
    </location>
</feature>
<feature type="compositionally biased region" description="Basic and acidic residues" evidence="1">
    <location>
        <begin position="81"/>
        <end position="94"/>
    </location>
</feature>
<dbReference type="AlphaFoldDB" id="A0A177BX33"/>
<keyword evidence="2" id="KW-0732">Signal</keyword>
<sequence length="94" mass="10227">MSIRKSMVCRRQATLFLFSLLSLTAPAQSPGFLSLFMPPRNPFLTYEESRSRAPGSSPGQPSPSKVAGRVGSLNGSSGRLSRTDETREVPRKAE</sequence>
<evidence type="ECO:0000256" key="1">
    <source>
        <dbReference type="SAM" id="MobiDB-lite"/>
    </source>
</evidence>
<dbReference type="Proteomes" id="UP000077069">
    <property type="component" value="Unassembled WGS sequence"/>
</dbReference>